<dbReference type="Pfam" id="PF13581">
    <property type="entry name" value="HATPase_c_2"/>
    <property type="match status" value="1"/>
</dbReference>
<evidence type="ECO:0000259" key="3">
    <source>
        <dbReference type="Pfam" id="PF13581"/>
    </source>
</evidence>
<gene>
    <name evidence="4" type="ORF">FB465_0820</name>
</gene>
<keyword evidence="1" id="KW-0723">Serine/threonine-protein kinase</keyword>
<dbReference type="GO" id="GO:0004674">
    <property type="term" value="F:protein serine/threonine kinase activity"/>
    <property type="evidence" value="ECO:0007669"/>
    <property type="project" value="UniProtKB-KW"/>
</dbReference>
<accession>A0A561EJX2</accession>
<dbReference type="InterPro" id="IPR036890">
    <property type="entry name" value="HATPase_C_sf"/>
</dbReference>
<dbReference type="InterPro" id="IPR003594">
    <property type="entry name" value="HATPase_dom"/>
</dbReference>
<comment type="caution">
    <text evidence="4">The sequence shown here is derived from an EMBL/GenBank/DDBJ whole genome shotgun (WGS) entry which is preliminary data.</text>
</comment>
<feature type="region of interest" description="Disordered" evidence="2">
    <location>
        <begin position="101"/>
        <end position="120"/>
    </location>
</feature>
<dbReference type="EMBL" id="VIVR01000001">
    <property type="protein sequence ID" value="TWE15872.1"/>
    <property type="molecule type" value="Genomic_DNA"/>
</dbReference>
<sequence>MTNSRPHPDGFHHRRPRRRGLRLSGASRPVLLGREFTLQVLSDWGFLPGRPDPFGQDAVDDVLLIASEVLSNACLHAGGPTEMVITVSDRVLRVEVLDADPRAPDPRVPQRQGAPGGHGLHIVQRLSDRWGTEDRDHGKAVWFEVGTARLAAALSEPSSRSR</sequence>
<reference evidence="4 5" key="1">
    <citation type="submission" date="2019-06" db="EMBL/GenBank/DDBJ databases">
        <title>Sequencing the genomes of 1000 actinobacteria strains.</title>
        <authorList>
            <person name="Klenk H.-P."/>
        </authorList>
    </citation>
    <scope>NUCLEOTIDE SEQUENCE [LARGE SCALE GENOMIC DNA]</scope>
    <source>
        <strain evidence="4 5">DSM 41649</strain>
    </source>
</reference>
<keyword evidence="4" id="KW-0418">Kinase</keyword>
<dbReference type="InterPro" id="IPR050267">
    <property type="entry name" value="Anti-sigma-factor_SerPK"/>
</dbReference>
<dbReference type="AlphaFoldDB" id="A0A561EJX2"/>
<dbReference type="Gene3D" id="3.30.565.10">
    <property type="entry name" value="Histidine kinase-like ATPase, C-terminal domain"/>
    <property type="match status" value="1"/>
</dbReference>
<evidence type="ECO:0000256" key="2">
    <source>
        <dbReference type="SAM" id="MobiDB-lite"/>
    </source>
</evidence>
<dbReference type="PANTHER" id="PTHR35526:SF3">
    <property type="entry name" value="ANTI-SIGMA-F FACTOR RSBW"/>
    <property type="match status" value="1"/>
</dbReference>
<protein>
    <submittedName>
        <fullName evidence="4">Histidine kinase-like protein</fullName>
    </submittedName>
</protein>
<keyword evidence="5" id="KW-1185">Reference proteome</keyword>
<dbReference type="OrthoDB" id="3479886at2"/>
<evidence type="ECO:0000256" key="1">
    <source>
        <dbReference type="ARBA" id="ARBA00022527"/>
    </source>
</evidence>
<keyword evidence="4" id="KW-0808">Transferase</keyword>
<proteinExistence type="predicted"/>
<dbReference type="CDD" id="cd16936">
    <property type="entry name" value="HATPase_RsbW-like"/>
    <property type="match status" value="1"/>
</dbReference>
<name>A0A561EJX2_9ACTN</name>
<dbReference type="Proteomes" id="UP000318416">
    <property type="component" value="Unassembled WGS sequence"/>
</dbReference>
<feature type="domain" description="Histidine kinase/HSP90-like ATPase" evidence="3">
    <location>
        <begin position="55"/>
        <end position="143"/>
    </location>
</feature>
<dbReference type="RefSeq" id="WP_145787633.1">
    <property type="nucleotide sequence ID" value="NZ_BAAABR010000027.1"/>
</dbReference>
<organism evidence="4 5">
    <name type="scientific">Kitasatospora atroaurantiaca</name>
    <dbReference type="NCBI Taxonomy" id="285545"/>
    <lineage>
        <taxon>Bacteria</taxon>
        <taxon>Bacillati</taxon>
        <taxon>Actinomycetota</taxon>
        <taxon>Actinomycetes</taxon>
        <taxon>Kitasatosporales</taxon>
        <taxon>Streptomycetaceae</taxon>
        <taxon>Kitasatospora</taxon>
    </lineage>
</organism>
<dbReference type="PANTHER" id="PTHR35526">
    <property type="entry name" value="ANTI-SIGMA-F FACTOR RSBW-RELATED"/>
    <property type="match status" value="1"/>
</dbReference>
<evidence type="ECO:0000313" key="5">
    <source>
        <dbReference type="Proteomes" id="UP000318416"/>
    </source>
</evidence>
<dbReference type="SUPFAM" id="SSF55874">
    <property type="entry name" value="ATPase domain of HSP90 chaperone/DNA topoisomerase II/histidine kinase"/>
    <property type="match status" value="1"/>
</dbReference>
<evidence type="ECO:0000313" key="4">
    <source>
        <dbReference type="EMBL" id="TWE15872.1"/>
    </source>
</evidence>